<reference evidence="11 12" key="1">
    <citation type="submission" date="2018-01" db="EMBL/GenBank/DDBJ databases">
        <title>Complete genome sequence of Salinigranum rubrum GX10T, an extremely halophilic archaeon isolated from a marine solar saltern.</title>
        <authorList>
            <person name="Han S."/>
        </authorList>
    </citation>
    <scope>NUCLEOTIDE SEQUENCE [LARGE SCALE GENOMIC DNA]</scope>
    <source>
        <strain evidence="11 12">GX10</strain>
    </source>
</reference>
<dbReference type="PANTHER" id="PTHR11556">
    <property type="entry name" value="FRUCTOSE-1,6-BISPHOSPHATASE-RELATED"/>
    <property type="match status" value="1"/>
</dbReference>
<dbReference type="InterPro" id="IPR000146">
    <property type="entry name" value="FBPase_class-1"/>
</dbReference>
<dbReference type="SUPFAM" id="SSF56655">
    <property type="entry name" value="Carbohydrate phosphatase"/>
    <property type="match status" value="1"/>
</dbReference>
<dbReference type="GO" id="GO:0000287">
    <property type="term" value="F:magnesium ion binding"/>
    <property type="evidence" value="ECO:0007669"/>
    <property type="project" value="UniProtKB-UniRule"/>
</dbReference>
<dbReference type="HAMAP" id="MF_01855">
    <property type="entry name" value="FBPase_class1"/>
    <property type="match status" value="1"/>
</dbReference>
<dbReference type="InterPro" id="IPR033391">
    <property type="entry name" value="FBPase_N"/>
</dbReference>
<organism evidence="11 12">
    <name type="scientific">Salinigranum rubrum</name>
    <dbReference type="NCBI Taxonomy" id="755307"/>
    <lineage>
        <taxon>Archaea</taxon>
        <taxon>Methanobacteriati</taxon>
        <taxon>Methanobacteriota</taxon>
        <taxon>Stenosarchaea group</taxon>
        <taxon>Halobacteria</taxon>
        <taxon>Halobacteriales</taxon>
        <taxon>Haloferacaceae</taxon>
        <taxon>Salinigranum</taxon>
    </lineage>
</organism>
<comment type="caution">
    <text evidence="7">Lacks conserved residue(s) required for the propagation of feature annotation.</text>
</comment>
<comment type="subunit">
    <text evidence="7">Homotetramer.</text>
</comment>
<comment type="pathway">
    <text evidence="6">Carbohydrate biosynthesis.</text>
</comment>
<comment type="similarity">
    <text evidence="1 7">Belongs to the FBPase class 1 family.</text>
</comment>
<dbReference type="Gene3D" id="3.40.190.80">
    <property type="match status" value="1"/>
</dbReference>
<comment type="subcellular location">
    <subcellularLocation>
        <location evidence="7">Cytoplasm</location>
    </subcellularLocation>
</comment>
<dbReference type="EC" id="3.1.3.11" evidence="7"/>
<feature type="binding site" evidence="7">
    <location>
        <begin position="91"/>
        <end position="94"/>
    </location>
    <ligand>
        <name>substrate</name>
    </ligand>
</feature>
<comment type="catalytic activity">
    <reaction evidence="7">
        <text>beta-D-fructose 1,6-bisphosphate + H2O = beta-D-fructose 6-phosphate + phosphate</text>
        <dbReference type="Rhea" id="RHEA:11064"/>
        <dbReference type="ChEBI" id="CHEBI:15377"/>
        <dbReference type="ChEBI" id="CHEBI:32966"/>
        <dbReference type="ChEBI" id="CHEBI:43474"/>
        <dbReference type="ChEBI" id="CHEBI:57634"/>
        <dbReference type="EC" id="3.1.3.11"/>
    </reaction>
</comment>
<dbReference type="InterPro" id="IPR023079">
    <property type="entry name" value="SBPase"/>
</dbReference>
<evidence type="ECO:0000256" key="7">
    <source>
        <dbReference type="HAMAP-Rule" id="MF_01855"/>
    </source>
</evidence>
<evidence type="ECO:0000256" key="8">
    <source>
        <dbReference type="SAM" id="MobiDB-lite"/>
    </source>
</evidence>
<keyword evidence="7" id="KW-0963">Cytoplasm</keyword>
<dbReference type="GO" id="GO:0042132">
    <property type="term" value="F:fructose 1,6-bisphosphate 1-phosphatase activity"/>
    <property type="evidence" value="ECO:0007669"/>
    <property type="project" value="UniProtKB-UniRule"/>
</dbReference>
<evidence type="ECO:0000259" key="10">
    <source>
        <dbReference type="Pfam" id="PF18913"/>
    </source>
</evidence>
<comment type="cofactor">
    <cofactor evidence="7">
        <name>Mg(2+)</name>
        <dbReference type="ChEBI" id="CHEBI:18420"/>
    </cofactor>
    <text evidence="7">Binds 2 magnesium ions per subunit.</text>
</comment>
<dbReference type="PANTHER" id="PTHR11556:SF35">
    <property type="entry name" value="SEDOHEPTULOSE-1,7-BISPHOSPHATASE, CHLOROPLASTIC"/>
    <property type="match status" value="1"/>
</dbReference>
<dbReference type="InterPro" id="IPR044015">
    <property type="entry name" value="FBPase_C_dom"/>
</dbReference>
<dbReference type="NCBIfam" id="NF006786">
    <property type="entry name" value="PRK09293.3-3"/>
    <property type="match status" value="1"/>
</dbReference>
<dbReference type="GO" id="GO:0006000">
    <property type="term" value="P:fructose metabolic process"/>
    <property type="evidence" value="ECO:0007669"/>
    <property type="project" value="TreeGrafter"/>
</dbReference>
<dbReference type="Pfam" id="PF00316">
    <property type="entry name" value="FBPase"/>
    <property type="match status" value="1"/>
</dbReference>
<keyword evidence="5 7" id="KW-0119">Carbohydrate metabolism</keyword>
<keyword evidence="4 7" id="KW-0460">Magnesium</keyword>
<evidence type="ECO:0000256" key="4">
    <source>
        <dbReference type="ARBA" id="ARBA00022842"/>
    </source>
</evidence>
<keyword evidence="12" id="KW-1185">Reference proteome</keyword>
<dbReference type="Proteomes" id="UP000236584">
    <property type="component" value="Chromosome"/>
</dbReference>
<keyword evidence="3 7" id="KW-0378">Hydrolase</keyword>
<accession>A0A2I8VII9</accession>
<feature type="binding site" evidence="7">
    <location>
        <position position="234"/>
    </location>
    <ligand>
        <name>Mg(2+)</name>
        <dbReference type="ChEBI" id="CHEBI:18420"/>
        <label>2</label>
    </ligand>
</feature>
<evidence type="ECO:0000256" key="5">
    <source>
        <dbReference type="ARBA" id="ARBA00023277"/>
    </source>
</evidence>
<dbReference type="EMBL" id="CP026309">
    <property type="protein sequence ID" value="AUV81753.1"/>
    <property type="molecule type" value="Genomic_DNA"/>
</dbReference>
<feature type="domain" description="Fructose-1-6-bisphosphatase class 1 C-terminal" evidence="10">
    <location>
        <begin position="161"/>
        <end position="286"/>
    </location>
</feature>
<dbReference type="GO" id="GO:0006094">
    <property type="term" value="P:gluconeogenesis"/>
    <property type="evidence" value="ECO:0007669"/>
    <property type="project" value="UniProtKB-UniRule"/>
</dbReference>
<feature type="domain" description="Fructose-1-6-bisphosphatase class I N-terminal" evidence="9">
    <location>
        <begin position="25"/>
        <end position="150"/>
    </location>
</feature>
<dbReference type="Pfam" id="PF18913">
    <property type="entry name" value="FBPase_C"/>
    <property type="match status" value="1"/>
</dbReference>
<feature type="region of interest" description="Disordered" evidence="8">
    <location>
        <begin position="24"/>
        <end position="43"/>
    </location>
</feature>
<dbReference type="GO" id="GO:0030388">
    <property type="term" value="P:fructose 1,6-bisphosphate metabolic process"/>
    <property type="evidence" value="ECO:0007669"/>
    <property type="project" value="TreeGrafter"/>
</dbReference>
<dbReference type="PRINTS" id="PR01958">
    <property type="entry name" value="S17BPHPHTASE"/>
</dbReference>
<dbReference type="GeneID" id="35592205"/>
<evidence type="ECO:0000256" key="3">
    <source>
        <dbReference type="ARBA" id="ARBA00022801"/>
    </source>
</evidence>
<name>A0A2I8VII9_9EURY</name>
<feature type="binding site" evidence="7">
    <location>
        <position position="228"/>
    </location>
    <ligand>
        <name>substrate</name>
    </ligand>
</feature>
<evidence type="ECO:0000256" key="2">
    <source>
        <dbReference type="ARBA" id="ARBA00022723"/>
    </source>
</evidence>
<evidence type="ECO:0000256" key="6">
    <source>
        <dbReference type="ARBA" id="ARBA00024331"/>
    </source>
</evidence>
<dbReference type="GO" id="GO:0006002">
    <property type="term" value="P:fructose 6-phosphate metabolic process"/>
    <property type="evidence" value="ECO:0007669"/>
    <property type="project" value="TreeGrafter"/>
</dbReference>
<gene>
    <name evidence="7" type="primary">fbp</name>
    <name evidence="11" type="ORF">C2R22_08905</name>
</gene>
<dbReference type="AlphaFoldDB" id="A0A2I8VII9"/>
<dbReference type="KEGG" id="srub:C2R22_08905"/>
<keyword evidence="2 7" id="KW-0479">Metal-binding</keyword>
<feature type="binding site" evidence="7">
    <location>
        <position position="198"/>
    </location>
    <ligand>
        <name>substrate</name>
    </ligand>
</feature>
<dbReference type="Gene3D" id="3.30.540.10">
    <property type="entry name" value="Fructose-1,6-Bisphosphatase, subunit A, domain 1"/>
    <property type="match status" value="1"/>
</dbReference>
<feature type="binding site" evidence="7">
    <location>
        <position position="88"/>
    </location>
    <ligand>
        <name>Mg(2+)</name>
        <dbReference type="ChEBI" id="CHEBI:18420"/>
        <label>2</label>
    </ligand>
</feature>
<sequence length="294" mass="31327">MDGKTRATVEEIFETVAEASPEIRAGLPSRRLKSGSENPSGEKQMAADVFADDLLQARLGNLDGVGQYASEERAEVDDVGEGFSVTVDPLDGSSNLKPNNTMGTVVGIYDAPLPATGEDLVGAAYVLFGPVSTMMCAVDGQVDEYLVDNGVRNLVTEDVALPDEPSVYGFGGRVPEWFDDFSAFADEVASDPSMKLRYGGAMIGDVNQVLTYGGIFSYPAFTNAREGKLRLQYEGYPVAYIMETAGGASSDGTQSILDVVKTDDIHARVPVHVGNESLIEKLESMLDESVDSPA</sequence>
<dbReference type="GO" id="GO:0005986">
    <property type="term" value="P:sucrose biosynthetic process"/>
    <property type="evidence" value="ECO:0007669"/>
    <property type="project" value="TreeGrafter"/>
</dbReference>
<feature type="binding site" evidence="7">
    <location>
        <position position="91"/>
    </location>
    <ligand>
        <name>Mg(2+)</name>
        <dbReference type="ChEBI" id="CHEBI:18420"/>
        <label>2</label>
    </ligand>
</feature>
<dbReference type="OrthoDB" id="146513at2157"/>
<evidence type="ECO:0000313" key="12">
    <source>
        <dbReference type="Proteomes" id="UP000236584"/>
    </source>
</evidence>
<evidence type="ECO:0000259" key="9">
    <source>
        <dbReference type="Pfam" id="PF00316"/>
    </source>
</evidence>
<feature type="binding site" evidence="7">
    <location>
        <position position="90"/>
    </location>
    <ligand>
        <name>Mg(2+)</name>
        <dbReference type="ChEBI" id="CHEBI:18420"/>
        <label>1</label>
    </ligand>
</feature>
<evidence type="ECO:0000256" key="1">
    <source>
        <dbReference type="ARBA" id="ARBA00010941"/>
    </source>
</evidence>
<feature type="binding site" evidence="7">
    <location>
        <position position="71"/>
    </location>
    <ligand>
        <name>Mg(2+)</name>
        <dbReference type="ChEBI" id="CHEBI:18420"/>
        <label>1</label>
    </ligand>
</feature>
<evidence type="ECO:0000313" key="11">
    <source>
        <dbReference type="EMBL" id="AUV81753.1"/>
    </source>
</evidence>
<protein>
    <recommendedName>
        <fullName evidence="7">Fructose-1,6-bisphosphatase class 1</fullName>
        <shortName evidence="7">FBPase class 1</shortName>
        <ecNumber evidence="7">3.1.3.11</ecNumber>
    </recommendedName>
    <alternativeName>
        <fullName evidence="7">D-fructose-1,6-bisphosphate 1-phosphohydrolase class 1</fullName>
    </alternativeName>
</protein>
<feature type="binding site" evidence="7">
    <location>
        <position position="88"/>
    </location>
    <ligand>
        <name>Mg(2+)</name>
        <dbReference type="ChEBI" id="CHEBI:18420"/>
        <label>1</label>
    </ligand>
</feature>
<dbReference type="PIRSF" id="PIRSF000904">
    <property type="entry name" value="FBPtase_SBPase"/>
    <property type="match status" value="1"/>
</dbReference>
<dbReference type="RefSeq" id="WP_103425441.1">
    <property type="nucleotide sequence ID" value="NZ_CP026309.1"/>
</dbReference>
<dbReference type="GO" id="GO:0005737">
    <property type="term" value="C:cytoplasm"/>
    <property type="evidence" value="ECO:0007669"/>
    <property type="project" value="UniProtKB-SubCell"/>
</dbReference>
<proteinExistence type="inferred from homology"/>